<feature type="compositionally biased region" description="Polar residues" evidence="1">
    <location>
        <begin position="476"/>
        <end position="490"/>
    </location>
</feature>
<dbReference type="PANTHER" id="PTHR35505">
    <property type="entry name" value="OS01G0600300 PROTEIN"/>
    <property type="match status" value="1"/>
</dbReference>
<evidence type="ECO:0000256" key="1">
    <source>
        <dbReference type="SAM" id="MobiDB-lite"/>
    </source>
</evidence>
<evidence type="ECO:0000313" key="3">
    <source>
        <dbReference type="Proteomes" id="UP000825935"/>
    </source>
</evidence>
<evidence type="ECO:0000313" key="2">
    <source>
        <dbReference type="EMBL" id="KAH7315309.1"/>
    </source>
</evidence>
<reference evidence="2" key="1">
    <citation type="submission" date="2021-08" db="EMBL/GenBank/DDBJ databases">
        <title>WGS assembly of Ceratopteris richardii.</title>
        <authorList>
            <person name="Marchant D.B."/>
            <person name="Chen G."/>
            <person name="Jenkins J."/>
            <person name="Shu S."/>
            <person name="Leebens-Mack J."/>
            <person name="Grimwood J."/>
            <person name="Schmutz J."/>
            <person name="Soltis P."/>
            <person name="Soltis D."/>
            <person name="Chen Z.-H."/>
        </authorList>
    </citation>
    <scope>NUCLEOTIDE SEQUENCE</scope>
    <source>
        <strain evidence="2">Whitten #5841</strain>
        <tissue evidence="2">Leaf</tissue>
    </source>
</reference>
<keyword evidence="3" id="KW-1185">Reference proteome</keyword>
<gene>
    <name evidence="2" type="ORF">KP509_21G043800</name>
</gene>
<name>A0A8T2S9F6_CERRI</name>
<feature type="compositionally biased region" description="Polar residues" evidence="1">
    <location>
        <begin position="535"/>
        <end position="561"/>
    </location>
</feature>
<dbReference type="PANTHER" id="PTHR35505:SF1">
    <property type="entry name" value="SNF2 DOMAIN PROTEIN"/>
    <property type="match status" value="1"/>
</dbReference>
<accession>A0A8T2S9F6</accession>
<protein>
    <submittedName>
        <fullName evidence="2">Uncharacterized protein</fullName>
    </submittedName>
</protein>
<organism evidence="2 3">
    <name type="scientific">Ceratopteris richardii</name>
    <name type="common">Triangle waterfern</name>
    <dbReference type="NCBI Taxonomy" id="49495"/>
    <lineage>
        <taxon>Eukaryota</taxon>
        <taxon>Viridiplantae</taxon>
        <taxon>Streptophyta</taxon>
        <taxon>Embryophyta</taxon>
        <taxon>Tracheophyta</taxon>
        <taxon>Polypodiopsida</taxon>
        <taxon>Polypodiidae</taxon>
        <taxon>Polypodiales</taxon>
        <taxon>Pteridineae</taxon>
        <taxon>Pteridaceae</taxon>
        <taxon>Parkerioideae</taxon>
        <taxon>Ceratopteris</taxon>
    </lineage>
</organism>
<dbReference type="Proteomes" id="UP000825935">
    <property type="component" value="Chromosome 21"/>
</dbReference>
<feature type="region of interest" description="Disordered" evidence="1">
    <location>
        <begin position="436"/>
        <end position="561"/>
    </location>
</feature>
<dbReference type="OrthoDB" id="1969375at2759"/>
<sequence>MAGGKNRDADGKLARKFVSCLAKELVTDSQSGYSLASNPLAINNALEKSVESLAPGKSRSALQDILKEETRREKFVAALQCEIRAISVKQELHGDVILSPTASDHLFATLCNFIKGKSSLYATGDPVLSQEEIHLVLSRDPAPHILWAMAAVSFVRVGGKSGITKPTEIPSADDGMVQRSGRQSIAYSDLLDGFQLLFEAFEIQGNNMQIESLSTTDKLSHTFPFAPDIIGKILKPPEIYIDLLADIVKAEFLLIYMVLEVLCLRKKLKDAKKLDGDALCILSEQVVRIAVVSLPSSLMLDFLSSGIASLNKLLDAEEKSIVCAAIFRALLFDSSSFPEKNKSSNSKKNVDWFIKILAVARKVDDERRIKLKILDSLVHCLSIPAKVFDYVASGKVQKSPSHMGTMDARTLIGWLLQLDDKGFQALVEVMKISSSQDDERTGLEESDAGQAKECRRLEEPCSQARPDDDLFFMDTTGENYDSDTPTSGGQSKKSKKRKVREVLFHRQGRAFKFKEDQQLNGGKKTSGIAKGKSEQGGSPVSSHDTEDGNMSETSTASSDSR</sequence>
<dbReference type="AlphaFoldDB" id="A0A8T2S9F6"/>
<proteinExistence type="predicted"/>
<comment type="caution">
    <text evidence="2">The sequence shown here is derived from an EMBL/GenBank/DDBJ whole genome shotgun (WGS) entry which is preliminary data.</text>
</comment>
<dbReference type="EMBL" id="CM035426">
    <property type="protein sequence ID" value="KAH7315309.1"/>
    <property type="molecule type" value="Genomic_DNA"/>
</dbReference>
<feature type="compositionally biased region" description="Basic and acidic residues" evidence="1">
    <location>
        <begin position="450"/>
        <end position="459"/>
    </location>
</feature>